<keyword evidence="8" id="KW-0175">Coiled coil</keyword>
<evidence type="ECO:0000256" key="7">
    <source>
        <dbReference type="PROSITE-ProRule" id="PRU01006"/>
    </source>
</evidence>
<feature type="domain" description="Pep3/Vps18 RING C-terminal" evidence="11">
    <location>
        <begin position="958"/>
        <end position="1012"/>
    </location>
</feature>
<evidence type="ECO:0000256" key="1">
    <source>
        <dbReference type="ARBA" id="ARBA00010454"/>
    </source>
</evidence>
<dbReference type="GO" id="GO:0008270">
    <property type="term" value="F:zinc ion binding"/>
    <property type="evidence" value="ECO:0007669"/>
    <property type="project" value="UniProtKB-KW"/>
</dbReference>
<dbReference type="EMBL" id="AWGH01000010">
    <property type="protein sequence ID" value="ODN97437.1"/>
    <property type="molecule type" value="Genomic_DNA"/>
</dbReference>
<keyword evidence="3" id="KW-0863">Zinc-finger</keyword>
<dbReference type="GO" id="GO:0007032">
    <property type="term" value="P:endosome organization"/>
    <property type="evidence" value="ECO:0007669"/>
    <property type="project" value="TreeGrafter"/>
</dbReference>
<dbReference type="Pfam" id="PF26148">
    <property type="entry name" value="VPS18_RING_C"/>
    <property type="match status" value="1"/>
</dbReference>
<evidence type="ECO:0000256" key="6">
    <source>
        <dbReference type="ARBA" id="ARBA00029433"/>
    </source>
</evidence>
<dbReference type="PANTHER" id="PTHR23323">
    <property type="entry name" value="VACUOLAR PROTEIN SORTING-ASSOCIATED PROTEIN"/>
    <property type="match status" value="1"/>
</dbReference>
<evidence type="ECO:0000256" key="5">
    <source>
        <dbReference type="ARBA" id="ARBA00023136"/>
    </source>
</evidence>
<dbReference type="GO" id="GO:0048284">
    <property type="term" value="P:organelle fusion"/>
    <property type="evidence" value="ECO:0007669"/>
    <property type="project" value="TreeGrafter"/>
</dbReference>
<dbReference type="InterPro" id="IPR000547">
    <property type="entry name" value="Clathrin_H-chain/VPS_repeat"/>
</dbReference>
<comment type="caution">
    <text evidence="12">The sequence shown here is derived from an EMBL/GenBank/DDBJ whole genome shotgun (WGS) entry which is preliminary data.</text>
</comment>
<evidence type="ECO:0000256" key="3">
    <source>
        <dbReference type="ARBA" id="ARBA00022771"/>
    </source>
</evidence>
<evidence type="ECO:0000259" key="11">
    <source>
        <dbReference type="Pfam" id="PF26148"/>
    </source>
</evidence>
<dbReference type="GeneID" id="30193214"/>
<protein>
    <submittedName>
        <fullName evidence="12">Uncharacterized protein</fullName>
    </submittedName>
</protein>
<feature type="compositionally biased region" description="Polar residues" evidence="9">
    <location>
        <begin position="12"/>
        <end position="23"/>
    </location>
</feature>
<comment type="similarity">
    <text evidence="1">Belongs to the VPS18 family.</text>
</comment>
<dbReference type="AlphaFoldDB" id="A0A1E3J9B3"/>
<feature type="domain" description="Pep3/Vps18 beta-propeller" evidence="10">
    <location>
        <begin position="76"/>
        <end position="492"/>
    </location>
</feature>
<evidence type="ECO:0000259" key="10">
    <source>
        <dbReference type="Pfam" id="PF05131"/>
    </source>
</evidence>
<keyword evidence="2" id="KW-0479">Metal-binding</keyword>
<proteinExistence type="inferred from homology"/>
<comment type="subcellular location">
    <subcellularLocation>
        <location evidence="6">Endomembrane system</location>
        <topology evidence="6">Peripheral membrane protein</topology>
        <orientation evidence="6">Cytoplasmic side</orientation>
    </subcellularLocation>
</comment>
<feature type="region of interest" description="Disordered" evidence="9">
    <location>
        <begin position="1018"/>
        <end position="1048"/>
    </location>
</feature>
<dbReference type="Pfam" id="PF05131">
    <property type="entry name" value="Pep3_Vps18"/>
    <property type="match status" value="1"/>
</dbReference>
<evidence type="ECO:0000256" key="2">
    <source>
        <dbReference type="ARBA" id="ARBA00022723"/>
    </source>
</evidence>
<name>A0A1E3J9B3_9TREE</name>
<gene>
    <name evidence="12" type="ORF">L198_04001</name>
</gene>
<keyword evidence="4" id="KW-0862">Zinc</keyword>
<dbReference type="GO" id="GO:0006904">
    <property type="term" value="P:vesicle docking involved in exocytosis"/>
    <property type="evidence" value="ECO:0007669"/>
    <property type="project" value="TreeGrafter"/>
</dbReference>
<accession>A0A1E3J9B3</accession>
<dbReference type="GO" id="GO:0030897">
    <property type="term" value="C:HOPS complex"/>
    <property type="evidence" value="ECO:0007669"/>
    <property type="project" value="TreeGrafter"/>
</dbReference>
<evidence type="ECO:0000256" key="8">
    <source>
        <dbReference type="SAM" id="Coils"/>
    </source>
</evidence>
<feature type="compositionally biased region" description="Polar residues" evidence="9">
    <location>
        <begin position="1018"/>
        <end position="1041"/>
    </location>
</feature>
<organism evidence="12 13">
    <name type="scientific">Cryptococcus wingfieldii CBS 7118</name>
    <dbReference type="NCBI Taxonomy" id="1295528"/>
    <lineage>
        <taxon>Eukaryota</taxon>
        <taxon>Fungi</taxon>
        <taxon>Dikarya</taxon>
        <taxon>Basidiomycota</taxon>
        <taxon>Agaricomycotina</taxon>
        <taxon>Tremellomycetes</taxon>
        <taxon>Tremellales</taxon>
        <taxon>Cryptococcaceae</taxon>
        <taxon>Cryptococcus</taxon>
    </lineage>
</organism>
<dbReference type="OrthoDB" id="1845386at2759"/>
<dbReference type="InterPro" id="IPR058919">
    <property type="entry name" value="Pep3/Vps18_RING_C"/>
</dbReference>
<keyword evidence="5" id="KW-0472">Membrane</keyword>
<dbReference type="GO" id="GO:0007033">
    <property type="term" value="P:vacuole organization"/>
    <property type="evidence" value="ECO:0007669"/>
    <property type="project" value="TreeGrafter"/>
</dbReference>
<dbReference type="GO" id="GO:0030674">
    <property type="term" value="F:protein-macromolecule adaptor activity"/>
    <property type="evidence" value="ECO:0007669"/>
    <property type="project" value="TreeGrafter"/>
</dbReference>
<dbReference type="CDD" id="cd16462">
    <property type="entry name" value="RING-H2_Pep3p-like"/>
    <property type="match status" value="1"/>
</dbReference>
<dbReference type="RefSeq" id="XP_019032039.1">
    <property type="nucleotide sequence ID" value="XM_019176126.1"/>
</dbReference>
<sequence>MSMLDDFVEHTSGPSVGPSSAAYRNQPSAIAGTGIDAVGYEGFEEDGDDGGEQGAHMVQALETGFIPSARSQSLPPLFSLSLVQYSPPSSILHLTSVNNILFLASAPLSVIIIDLEKPDELVTIDLPRAAPEKGSQQKESPVIDNLFAEPTARHLIVTTNTGDAFYLPISPGNAAVQSRRPRPLRIRHTITAVGWSPIPVSSHEGHPQAKGDAVTPPATDVLLGTTTGQILSLPLPPQDDIFKNVSIGRGQPTEKDLQTVYTLPDERAVTGLGFGFWPSGAQAQKTSRTGAKRAWVVITTKERLYEVQGNVTTTLAGGKSGGWAEEVFKPIRETTPRFQELPGDVPNPVLRAYIPSGEQQSANNLPPATDVAWLTSPGLYTSSLSEGPANEILNRPSLLPYPAPEEEPAGFSRHITPSAAVPAVPIDVGITRWHWLLLYPDQVVAISRENEKLVWEERLPLSVGEKAIGLSADPVSQTFWISTNKSILEILVRNEDRDVWRAKLDKGEFDKALTFAHTTPQKDIILSRQGDALFSQERYIQSAQSFAASNRSFEYVALKFIDAEERDGLRVFLSERLDRLDKKSRTQRMMLATWLVEIYLAKWNTLEDRLAAESASEDVQNLKAEKKIIEEELRQFVTSYQNDFESKVVYELIESHGRTDLYLFYADLEKDHGKIVEYYVTEEKWLKAIDVLNRQTSIDLYYRFASILMRHAPRETVDSWTRQPSLSPRRLIPALLQQHQRSEPISANHAVRYLSHVIHHQGCTDTTIYNLLLTLYASDTDADDSPLLRFLSSCLDDPETEKPYYDLDYALRTCKLHNRIHACVLIYSKLGLYESSVDLALEKGDLELAKENADKPEEDEALRKKLWLRVARYVVQEQKDIKSAMRFLESTDLLKIEDILPFFPDFVVIDDFKTEICSALEDYSAHIDSLKSEMDDATASSESIKRDIDALAKRFVTVEQGDKCWKCGLELVSRQFYVFPCQHTFHGDCLISMAMENLPSPSLRRLLHLQDELVSRTEPTSGRQLLSSNFSPAATGGANTPQRKDSAAANVTSDLLGSTLAGRNKLMAAGDKLRELIIPDALASAVSAVGVGVGVGGGGEKGGAGKKVKKRDTIDEARVEELRKELDDLVAGSCPLCEGAVLALDKPFILEGEDTSDWDL</sequence>
<dbReference type="GO" id="GO:0006886">
    <property type="term" value="P:intracellular protein transport"/>
    <property type="evidence" value="ECO:0007669"/>
    <property type="project" value="UniProtKB-UniRule"/>
</dbReference>
<evidence type="ECO:0000313" key="12">
    <source>
        <dbReference type="EMBL" id="ODN97437.1"/>
    </source>
</evidence>
<dbReference type="PROSITE" id="PS50236">
    <property type="entry name" value="CHCR"/>
    <property type="match status" value="1"/>
</dbReference>
<feature type="coiled-coil region" evidence="8">
    <location>
        <begin position="920"/>
        <end position="947"/>
    </location>
</feature>
<dbReference type="InterPro" id="IPR007810">
    <property type="entry name" value="Pep3/Vps18_beta-prop"/>
</dbReference>
<feature type="repeat" description="CHCR" evidence="7">
    <location>
        <begin position="723"/>
        <end position="883"/>
    </location>
</feature>
<dbReference type="GO" id="GO:0005768">
    <property type="term" value="C:endosome"/>
    <property type="evidence" value="ECO:0007669"/>
    <property type="project" value="TreeGrafter"/>
</dbReference>
<reference evidence="12 13" key="1">
    <citation type="submission" date="2016-06" db="EMBL/GenBank/DDBJ databases">
        <title>Evolution of pathogenesis and genome organization in the Tremellales.</title>
        <authorList>
            <person name="Cuomo C."/>
            <person name="Litvintseva A."/>
            <person name="Heitman J."/>
            <person name="Chen Y."/>
            <person name="Sun S."/>
            <person name="Springer D."/>
            <person name="Dromer F."/>
            <person name="Young S."/>
            <person name="Zeng Q."/>
            <person name="Chapman S."/>
            <person name="Gujja S."/>
            <person name="Saif S."/>
            <person name="Birren B."/>
        </authorList>
    </citation>
    <scope>NUCLEOTIDE SEQUENCE [LARGE SCALE GENOMIC DNA]</scope>
    <source>
        <strain evidence="12 13">CBS 7118</strain>
    </source>
</reference>
<keyword evidence="13" id="KW-1185">Reference proteome</keyword>
<feature type="coiled-coil region" evidence="8">
    <location>
        <begin position="612"/>
        <end position="639"/>
    </location>
</feature>
<evidence type="ECO:0000313" key="13">
    <source>
        <dbReference type="Proteomes" id="UP000094819"/>
    </source>
</evidence>
<evidence type="ECO:0000256" key="9">
    <source>
        <dbReference type="SAM" id="MobiDB-lite"/>
    </source>
</evidence>
<dbReference type="PANTHER" id="PTHR23323:SF26">
    <property type="entry name" value="VACUOLAR PROTEIN SORTING-ASSOCIATED PROTEIN 18 HOMOLOG"/>
    <property type="match status" value="1"/>
</dbReference>
<evidence type="ECO:0000256" key="4">
    <source>
        <dbReference type="ARBA" id="ARBA00022833"/>
    </source>
</evidence>
<feature type="region of interest" description="Disordered" evidence="9">
    <location>
        <begin position="1"/>
        <end position="23"/>
    </location>
</feature>
<dbReference type="Proteomes" id="UP000094819">
    <property type="component" value="Unassembled WGS sequence"/>
</dbReference>